<dbReference type="PROSITE" id="PS50893">
    <property type="entry name" value="ABC_TRANSPORTER_2"/>
    <property type="match status" value="1"/>
</dbReference>
<dbReference type="InterPro" id="IPR051782">
    <property type="entry name" value="ABC_Transporter_VariousFunc"/>
</dbReference>
<evidence type="ECO:0000256" key="3">
    <source>
        <dbReference type="ARBA" id="ARBA00022840"/>
    </source>
</evidence>
<dbReference type="Pfam" id="PF00005">
    <property type="entry name" value="ABC_tran"/>
    <property type="match status" value="1"/>
</dbReference>
<gene>
    <name evidence="5" type="ORF">JM946_21135</name>
</gene>
<dbReference type="Proteomes" id="UP000661077">
    <property type="component" value="Unassembled WGS sequence"/>
</dbReference>
<dbReference type="CDD" id="cd03230">
    <property type="entry name" value="ABC_DR_subfamily_A"/>
    <property type="match status" value="1"/>
</dbReference>
<proteinExistence type="predicted"/>
<dbReference type="RefSeq" id="WP_203169366.1">
    <property type="nucleotide sequence ID" value="NZ_JAEVLS010000005.1"/>
</dbReference>
<keyword evidence="3 5" id="KW-0067">ATP-binding</keyword>
<keyword evidence="1" id="KW-0813">Transport</keyword>
<keyword evidence="6" id="KW-1185">Reference proteome</keyword>
<organism evidence="5 6">
    <name type="scientific">Steroidobacter gossypii</name>
    <dbReference type="NCBI Taxonomy" id="2805490"/>
    <lineage>
        <taxon>Bacteria</taxon>
        <taxon>Pseudomonadati</taxon>
        <taxon>Pseudomonadota</taxon>
        <taxon>Gammaproteobacteria</taxon>
        <taxon>Steroidobacterales</taxon>
        <taxon>Steroidobacteraceae</taxon>
        <taxon>Steroidobacter</taxon>
    </lineage>
</organism>
<dbReference type="SUPFAM" id="SSF52540">
    <property type="entry name" value="P-loop containing nucleoside triphosphate hydrolases"/>
    <property type="match status" value="1"/>
</dbReference>
<dbReference type="InterPro" id="IPR003593">
    <property type="entry name" value="AAA+_ATPase"/>
</dbReference>
<keyword evidence="2" id="KW-0547">Nucleotide-binding</keyword>
<evidence type="ECO:0000313" key="6">
    <source>
        <dbReference type="Proteomes" id="UP000661077"/>
    </source>
</evidence>
<sequence>MVIESHGLAKTYRGCEAVRDVSVRVPEGSVFALLGPNGAGKTTTLRTILNILQPDRGEIYVLGTRSTLLASRHFEHIGYASESQRLPERLDVARYLGYLRSLYSNWDVALEEALLRQFDLPSERRLKDLSHGMRMKLLLVGALAFRPKLLVLDEPLSGLDPLVRDEVVNGLLQQAQDTTILISSHELTEIESFTTHVAFMQDGRLLIQEQIETLRERFRNVNVRLAAQQSLPAPLPTGWLLPQVAGHQLQFITSDYRDDQQLHASVREHFGAVSVYAEPMNLRSIANALMQDHNRRKAQ</sequence>
<accession>A0ABS1X227</accession>
<dbReference type="PANTHER" id="PTHR42939">
    <property type="entry name" value="ABC TRANSPORTER ATP-BINDING PROTEIN ALBC-RELATED"/>
    <property type="match status" value="1"/>
</dbReference>
<dbReference type="InterPro" id="IPR017871">
    <property type="entry name" value="ABC_transporter-like_CS"/>
</dbReference>
<evidence type="ECO:0000313" key="5">
    <source>
        <dbReference type="EMBL" id="MBM0107249.1"/>
    </source>
</evidence>
<protein>
    <submittedName>
        <fullName evidence="5">ABC transporter ATP-binding protein</fullName>
    </submittedName>
</protein>
<name>A0ABS1X227_9GAMM</name>
<feature type="domain" description="ABC transporter" evidence="4">
    <location>
        <begin position="3"/>
        <end position="227"/>
    </location>
</feature>
<reference evidence="5 6" key="1">
    <citation type="journal article" date="2021" name="Int. J. Syst. Evol. Microbiol.">
        <title>Steroidobacter gossypii sp. nov., isolated from soil of cotton cropping field.</title>
        <authorList>
            <person name="Huang R."/>
            <person name="Yang S."/>
            <person name="Zhen C."/>
            <person name="Liu W."/>
        </authorList>
    </citation>
    <scope>NUCLEOTIDE SEQUENCE [LARGE SCALE GENOMIC DNA]</scope>
    <source>
        <strain evidence="5 6">S1-65</strain>
    </source>
</reference>
<dbReference type="InterPro" id="IPR027417">
    <property type="entry name" value="P-loop_NTPase"/>
</dbReference>
<dbReference type="SMART" id="SM00382">
    <property type="entry name" value="AAA"/>
    <property type="match status" value="1"/>
</dbReference>
<evidence type="ECO:0000259" key="4">
    <source>
        <dbReference type="PROSITE" id="PS50893"/>
    </source>
</evidence>
<dbReference type="PROSITE" id="PS00211">
    <property type="entry name" value="ABC_TRANSPORTER_1"/>
    <property type="match status" value="1"/>
</dbReference>
<dbReference type="InterPro" id="IPR003439">
    <property type="entry name" value="ABC_transporter-like_ATP-bd"/>
</dbReference>
<comment type="caution">
    <text evidence="5">The sequence shown here is derived from an EMBL/GenBank/DDBJ whole genome shotgun (WGS) entry which is preliminary data.</text>
</comment>
<dbReference type="PANTHER" id="PTHR42939:SF1">
    <property type="entry name" value="ABC TRANSPORTER ATP-BINDING PROTEIN ALBC-RELATED"/>
    <property type="match status" value="1"/>
</dbReference>
<dbReference type="EMBL" id="JAEVLS010000005">
    <property type="protein sequence ID" value="MBM0107249.1"/>
    <property type="molecule type" value="Genomic_DNA"/>
</dbReference>
<evidence type="ECO:0000256" key="2">
    <source>
        <dbReference type="ARBA" id="ARBA00022741"/>
    </source>
</evidence>
<dbReference type="Gene3D" id="3.40.50.300">
    <property type="entry name" value="P-loop containing nucleotide triphosphate hydrolases"/>
    <property type="match status" value="1"/>
</dbReference>
<dbReference type="GO" id="GO:0005524">
    <property type="term" value="F:ATP binding"/>
    <property type="evidence" value="ECO:0007669"/>
    <property type="project" value="UniProtKB-KW"/>
</dbReference>
<evidence type="ECO:0000256" key="1">
    <source>
        <dbReference type="ARBA" id="ARBA00022448"/>
    </source>
</evidence>